<dbReference type="Gene3D" id="3.30.70.100">
    <property type="match status" value="1"/>
</dbReference>
<keyword evidence="1" id="KW-0472">Membrane</keyword>
<keyword evidence="1" id="KW-1133">Transmembrane helix</keyword>
<protein>
    <submittedName>
        <fullName evidence="3">Antibiotic biosynthesis monooxygenase</fullName>
    </submittedName>
</protein>
<dbReference type="InterPro" id="IPR038762">
    <property type="entry name" value="ABM_predict"/>
</dbReference>
<organism evidence="3 4">
    <name type="scientific">Neptuniibacter pectenicola</name>
    <dbReference type="NCBI Taxonomy" id="1806669"/>
    <lineage>
        <taxon>Bacteria</taxon>
        <taxon>Pseudomonadati</taxon>
        <taxon>Pseudomonadota</taxon>
        <taxon>Gammaproteobacteria</taxon>
        <taxon>Oceanospirillales</taxon>
        <taxon>Oceanospirillaceae</taxon>
        <taxon>Neptuniibacter</taxon>
    </lineage>
</organism>
<reference evidence="3 4" key="1">
    <citation type="submission" date="2024-03" db="EMBL/GenBank/DDBJ databases">
        <title>Community enrichment and isolation of bacterial strains for fucoidan degradation.</title>
        <authorList>
            <person name="Sichert A."/>
        </authorList>
    </citation>
    <scope>NUCLEOTIDE SEQUENCE [LARGE SCALE GENOMIC DNA]</scope>
    <source>
        <strain evidence="3 4">AS76</strain>
    </source>
</reference>
<dbReference type="GO" id="GO:0004497">
    <property type="term" value="F:monooxygenase activity"/>
    <property type="evidence" value="ECO:0007669"/>
    <property type="project" value="UniProtKB-KW"/>
</dbReference>
<dbReference type="PANTHER" id="PTHR40057:SF1">
    <property type="entry name" value="SLR1162 PROTEIN"/>
    <property type="match status" value="1"/>
</dbReference>
<gene>
    <name evidence="3" type="ORF">WNY58_14840</name>
</gene>
<evidence type="ECO:0000256" key="1">
    <source>
        <dbReference type="SAM" id="Phobius"/>
    </source>
</evidence>
<dbReference type="Proteomes" id="UP001449225">
    <property type="component" value="Unassembled WGS sequence"/>
</dbReference>
<dbReference type="RefSeq" id="WP_342854933.1">
    <property type="nucleotide sequence ID" value="NZ_JBBMRA010000017.1"/>
</dbReference>
<keyword evidence="3" id="KW-0560">Oxidoreductase</keyword>
<keyword evidence="3" id="KW-0503">Monooxygenase</keyword>
<name>A0ABU9TWM7_9GAMM</name>
<dbReference type="EMBL" id="JBBMRA010000017">
    <property type="protein sequence ID" value="MEM5537664.1"/>
    <property type="molecule type" value="Genomic_DNA"/>
</dbReference>
<dbReference type="SUPFAM" id="SSF54909">
    <property type="entry name" value="Dimeric alpha+beta barrel"/>
    <property type="match status" value="1"/>
</dbReference>
<feature type="transmembrane region" description="Helical" evidence="1">
    <location>
        <begin position="161"/>
        <end position="181"/>
    </location>
</feature>
<proteinExistence type="predicted"/>
<accession>A0ABU9TWM7</accession>
<dbReference type="InterPro" id="IPR011008">
    <property type="entry name" value="Dimeric_a/b-barrel"/>
</dbReference>
<feature type="transmembrane region" description="Helical" evidence="1">
    <location>
        <begin position="134"/>
        <end position="155"/>
    </location>
</feature>
<evidence type="ECO:0000313" key="4">
    <source>
        <dbReference type="Proteomes" id="UP001449225"/>
    </source>
</evidence>
<dbReference type="PANTHER" id="PTHR40057">
    <property type="entry name" value="SLR1162 PROTEIN"/>
    <property type="match status" value="1"/>
</dbReference>
<sequence length="194" mass="21970">MSSVKNIKPTVCQPGDEGPITVSISRKVKLGSEAKYENWVSGVINAASSYPGHLGTNVLRPSQATNHEYVIIYRFDNYANCQHWEQSTTRSEWLAKLENLVEGEAVTKRGTGLEFWFDLPELPTQKHPSPHKMAMILIIVVYVLVAAINVVFAPILEPMPFWLKTLTIVVAQVLLMTYVVMPRVTRLLKSWLYR</sequence>
<comment type="caution">
    <text evidence="3">The sequence shown here is derived from an EMBL/GenBank/DDBJ whole genome shotgun (WGS) entry which is preliminary data.</text>
</comment>
<dbReference type="InterPro" id="IPR007138">
    <property type="entry name" value="ABM_dom"/>
</dbReference>
<keyword evidence="1" id="KW-0812">Transmembrane</keyword>
<evidence type="ECO:0000313" key="3">
    <source>
        <dbReference type="EMBL" id="MEM5537664.1"/>
    </source>
</evidence>
<keyword evidence="4" id="KW-1185">Reference proteome</keyword>
<feature type="domain" description="ABM" evidence="2">
    <location>
        <begin position="19"/>
        <end position="93"/>
    </location>
</feature>
<dbReference type="Pfam" id="PF03992">
    <property type="entry name" value="ABM"/>
    <property type="match status" value="1"/>
</dbReference>
<evidence type="ECO:0000259" key="2">
    <source>
        <dbReference type="Pfam" id="PF03992"/>
    </source>
</evidence>